<sequence>MALSEIDKNTNALKDILATLEVLIDETRERDLINKTKSLEQNRSFSRITTSNIKGFSSIANKLIEVRDGSINGFTNIKNAIDSLQFANDKLLPAVESLDKPVLLEGTFVDITKKANVVAKTQRMQDKRLALKDKKKENSFQRSMFKNVVGAINSSSQNILRQLFMMSLFQNVLKGFFGGIGMSMNLATSLLSNGFKALGAAGGATNTLIQKLLAKEMVDKPRVRGDVDFPDIKLDSKATMAAIRSGLSRVMLQAVPRVVALLNPITAIAALVATAGVVIYQTFEDEFDKIFSEVGALITDPERLRNMLQPLTDGFVNLYDSAKQWFIEAFTGIKDSFMTAVGGIGEFLSSLGITAFFESYFGIVKGAVNGLIGAFVSIPDYVSLLGIKVSSIFVNMKAAINSGLQSAVKAIEQSSVFKGINAAAEFFGADTIDFGEVNVFDGVAEQQEDLARREAELKASIEANQQDYVKQGFDKTVEVAEKGVSLVVDTASNVANAVTSKGQEAITALSDGFNGMIDSASNFKESVSTSLDTLADDISKLGISVQPEMSMATAIKSQATKSDTAQSPVVITNTVVGGTTQNNVSQQNSTNTRTHLRTSSNAKQTRPKGVIQ</sequence>
<keyword evidence="2" id="KW-0812">Transmembrane</keyword>
<dbReference type="STRING" id="1381081.BIY22_03365"/>
<feature type="compositionally biased region" description="Low complexity" evidence="1">
    <location>
        <begin position="579"/>
        <end position="592"/>
    </location>
</feature>
<feature type="region of interest" description="Disordered" evidence="1">
    <location>
        <begin position="579"/>
        <end position="612"/>
    </location>
</feature>
<comment type="caution">
    <text evidence="3">The sequence shown here is derived from an EMBL/GenBank/DDBJ whole genome shotgun (WGS) entry which is preliminary data.</text>
</comment>
<keyword evidence="2" id="KW-1133">Transmembrane helix</keyword>
<dbReference type="RefSeq" id="WP_075706179.1">
    <property type="nucleotide sequence ID" value="NZ_MJMJ01000001.1"/>
</dbReference>
<evidence type="ECO:0000313" key="4">
    <source>
        <dbReference type="Proteomes" id="UP000186313"/>
    </source>
</evidence>
<organism evidence="3 4">
    <name type="scientific">Vibrio panuliri</name>
    <dbReference type="NCBI Taxonomy" id="1381081"/>
    <lineage>
        <taxon>Bacteria</taxon>
        <taxon>Pseudomonadati</taxon>
        <taxon>Pseudomonadota</taxon>
        <taxon>Gammaproteobacteria</taxon>
        <taxon>Vibrionales</taxon>
        <taxon>Vibrionaceae</taxon>
        <taxon>Vibrio</taxon>
    </lineage>
</organism>
<proteinExistence type="predicted"/>
<accession>A0A1Q9HRP1</accession>
<keyword evidence="2" id="KW-0472">Membrane</keyword>
<evidence type="ECO:0000313" key="3">
    <source>
        <dbReference type="EMBL" id="OLQ93544.1"/>
    </source>
</evidence>
<name>A0A1Q9HRP1_9VIBR</name>
<dbReference type="AlphaFoldDB" id="A0A1Q9HRP1"/>
<dbReference type="Proteomes" id="UP000186313">
    <property type="component" value="Unassembled WGS sequence"/>
</dbReference>
<protein>
    <submittedName>
        <fullName evidence="3">Uncharacterized protein</fullName>
    </submittedName>
</protein>
<dbReference type="EMBL" id="MJMJ01000001">
    <property type="protein sequence ID" value="OLQ93544.1"/>
    <property type="molecule type" value="Genomic_DNA"/>
</dbReference>
<reference evidence="3 4" key="1">
    <citation type="submission" date="2016-09" db="EMBL/GenBank/DDBJ databases">
        <title>Genomic Taxonomy of the Vibrionaceae.</title>
        <authorList>
            <person name="Gonzalez-Castillo A."/>
            <person name="Gomez-Gil B."/>
            <person name="Enciso-Ibarra K."/>
        </authorList>
    </citation>
    <scope>NUCLEOTIDE SEQUENCE [LARGE SCALE GENOMIC DNA]</scope>
    <source>
        <strain evidence="3 4">CAIM 703</strain>
    </source>
</reference>
<evidence type="ECO:0000256" key="1">
    <source>
        <dbReference type="SAM" id="MobiDB-lite"/>
    </source>
</evidence>
<evidence type="ECO:0000256" key="2">
    <source>
        <dbReference type="SAM" id="Phobius"/>
    </source>
</evidence>
<gene>
    <name evidence="3" type="ORF">BIY22_03365</name>
</gene>
<feature type="transmembrane region" description="Helical" evidence="2">
    <location>
        <begin position="258"/>
        <end position="280"/>
    </location>
</feature>